<evidence type="ECO:0008006" key="4">
    <source>
        <dbReference type="Google" id="ProtNLM"/>
    </source>
</evidence>
<evidence type="ECO:0000256" key="1">
    <source>
        <dbReference type="SAM" id="MobiDB-lite"/>
    </source>
</evidence>
<name>A0ABN2SXR7_9ACTN</name>
<evidence type="ECO:0000313" key="3">
    <source>
        <dbReference type="Proteomes" id="UP001501585"/>
    </source>
</evidence>
<sequence>MVTMPGTLPGWMLKRMGWDVTVEPYQGAGPYGPTYGAPVTVRALMDAKRRLVRDAQGAETISETTLRVRLDHVDDFPPGSRVTLPDSTQPTVITTSRHDGRSLPTPSHLEVALT</sequence>
<proteinExistence type="predicted"/>
<dbReference type="Proteomes" id="UP001501585">
    <property type="component" value="Unassembled WGS sequence"/>
</dbReference>
<organism evidence="2 3">
    <name type="scientific">Nocardiopsis rhodophaea</name>
    <dbReference type="NCBI Taxonomy" id="280238"/>
    <lineage>
        <taxon>Bacteria</taxon>
        <taxon>Bacillati</taxon>
        <taxon>Actinomycetota</taxon>
        <taxon>Actinomycetes</taxon>
        <taxon>Streptosporangiales</taxon>
        <taxon>Nocardiopsidaceae</taxon>
        <taxon>Nocardiopsis</taxon>
    </lineage>
</organism>
<gene>
    <name evidence="2" type="ORF">GCM10009799_20590</name>
</gene>
<feature type="region of interest" description="Disordered" evidence="1">
    <location>
        <begin position="77"/>
        <end position="114"/>
    </location>
</feature>
<protein>
    <recommendedName>
        <fullName evidence="4">Head-to-tail stopper</fullName>
    </recommendedName>
</protein>
<keyword evidence="3" id="KW-1185">Reference proteome</keyword>
<reference evidence="2 3" key="1">
    <citation type="journal article" date="2019" name="Int. J. Syst. Evol. Microbiol.">
        <title>The Global Catalogue of Microorganisms (GCM) 10K type strain sequencing project: providing services to taxonomists for standard genome sequencing and annotation.</title>
        <authorList>
            <consortium name="The Broad Institute Genomics Platform"/>
            <consortium name="The Broad Institute Genome Sequencing Center for Infectious Disease"/>
            <person name="Wu L."/>
            <person name="Ma J."/>
        </authorList>
    </citation>
    <scope>NUCLEOTIDE SEQUENCE [LARGE SCALE GENOMIC DNA]</scope>
    <source>
        <strain evidence="2 3">JCM 15313</strain>
    </source>
</reference>
<dbReference type="EMBL" id="BAAAPC010000007">
    <property type="protein sequence ID" value="GAA1994367.1"/>
    <property type="molecule type" value="Genomic_DNA"/>
</dbReference>
<evidence type="ECO:0000313" key="2">
    <source>
        <dbReference type="EMBL" id="GAA1994367.1"/>
    </source>
</evidence>
<accession>A0ABN2SXR7</accession>
<feature type="compositionally biased region" description="Polar residues" evidence="1">
    <location>
        <begin position="85"/>
        <end position="95"/>
    </location>
</feature>
<comment type="caution">
    <text evidence="2">The sequence shown here is derived from an EMBL/GenBank/DDBJ whole genome shotgun (WGS) entry which is preliminary data.</text>
</comment>